<dbReference type="Proteomes" id="UP001187192">
    <property type="component" value="Unassembled WGS sequence"/>
</dbReference>
<gene>
    <name evidence="1" type="ORF">TIFTF001_056314</name>
</gene>
<name>A0AA88JFT1_FICCA</name>
<reference evidence="1" key="1">
    <citation type="submission" date="2023-07" db="EMBL/GenBank/DDBJ databases">
        <title>draft genome sequence of fig (Ficus carica).</title>
        <authorList>
            <person name="Takahashi T."/>
            <person name="Nishimura K."/>
        </authorList>
    </citation>
    <scope>NUCLEOTIDE SEQUENCE</scope>
</reference>
<feature type="non-terminal residue" evidence="1">
    <location>
        <position position="1"/>
    </location>
</feature>
<keyword evidence="2" id="KW-1185">Reference proteome</keyword>
<comment type="caution">
    <text evidence="1">The sequence shown here is derived from an EMBL/GenBank/DDBJ whole genome shotgun (WGS) entry which is preliminary data.</text>
</comment>
<dbReference type="AlphaFoldDB" id="A0AA88JFT1"/>
<dbReference type="EMBL" id="BTGU01020387">
    <property type="protein sequence ID" value="GMN75498.1"/>
    <property type="molecule type" value="Genomic_DNA"/>
</dbReference>
<organism evidence="1 2">
    <name type="scientific">Ficus carica</name>
    <name type="common">Common fig</name>
    <dbReference type="NCBI Taxonomy" id="3494"/>
    <lineage>
        <taxon>Eukaryota</taxon>
        <taxon>Viridiplantae</taxon>
        <taxon>Streptophyta</taxon>
        <taxon>Embryophyta</taxon>
        <taxon>Tracheophyta</taxon>
        <taxon>Spermatophyta</taxon>
        <taxon>Magnoliopsida</taxon>
        <taxon>eudicotyledons</taxon>
        <taxon>Gunneridae</taxon>
        <taxon>Pentapetalae</taxon>
        <taxon>rosids</taxon>
        <taxon>fabids</taxon>
        <taxon>Rosales</taxon>
        <taxon>Moraceae</taxon>
        <taxon>Ficeae</taxon>
        <taxon>Ficus</taxon>
    </lineage>
</organism>
<evidence type="ECO:0000313" key="2">
    <source>
        <dbReference type="Proteomes" id="UP001187192"/>
    </source>
</evidence>
<accession>A0AA88JFT1</accession>
<evidence type="ECO:0000313" key="1">
    <source>
        <dbReference type="EMBL" id="GMN75498.1"/>
    </source>
</evidence>
<protein>
    <submittedName>
        <fullName evidence="1">Uncharacterized protein</fullName>
    </submittedName>
</protein>
<sequence length="66" mass="6810">VKFAGDCKGGGLSQEVARGRRTFSLLAVGRGGGGLLVRGYGQGGLLARGIASGRGRFRRREQFASG</sequence>
<proteinExistence type="predicted"/>